<protein>
    <recommendedName>
        <fullName evidence="8">Damage-control phosphatase ARMT1-like metal-binding domain-containing protein</fullName>
    </recommendedName>
</protein>
<dbReference type="InterPro" id="IPR039763">
    <property type="entry name" value="ARMT1"/>
</dbReference>
<keyword evidence="5" id="KW-0378">Hydrolase</keyword>
<comment type="similarity">
    <text evidence="3">Belongs to the damage-control phosphatase family. Sugar phosphate phosphatase III subfamily.</text>
</comment>
<dbReference type="SUPFAM" id="SSF111321">
    <property type="entry name" value="AF1104-like"/>
    <property type="match status" value="1"/>
</dbReference>
<comment type="caution">
    <text evidence="9">The sequence shown here is derived from an EMBL/GenBank/DDBJ whole genome shotgun (WGS) entry which is preliminary data.</text>
</comment>
<keyword evidence="4" id="KW-0479">Metal-binding</keyword>
<evidence type="ECO:0000256" key="1">
    <source>
        <dbReference type="ARBA" id="ARBA00001326"/>
    </source>
</evidence>
<evidence type="ECO:0000256" key="3">
    <source>
        <dbReference type="ARBA" id="ARBA00009519"/>
    </source>
</evidence>
<reference evidence="9 10" key="1">
    <citation type="journal article" date="2016" name="Nat. Commun.">
        <title>Thousands of microbial genomes shed light on interconnected biogeochemical processes in an aquifer system.</title>
        <authorList>
            <person name="Anantharaman K."/>
            <person name="Brown C.T."/>
            <person name="Hug L.A."/>
            <person name="Sharon I."/>
            <person name="Castelle C.J."/>
            <person name="Probst A.J."/>
            <person name="Thomas B.C."/>
            <person name="Singh A."/>
            <person name="Wilkins M.J."/>
            <person name="Karaoz U."/>
            <person name="Brodie E.L."/>
            <person name="Williams K.H."/>
            <person name="Hubbard S.S."/>
            <person name="Banfield J.F."/>
        </authorList>
    </citation>
    <scope>NUCLEOTIDE SEQUENCE [LARGE SCALE GENOMIC DNA]</scope>
</reference>
<comment type="catalytic activity">
    <reaction evidence="1">
        <text>beta-D-fructose 1-phosphate + H2O = D-fructose + phosphate</text>
        <dbReference type="Rhea" id="RHEA:35603"/>
        <dbReference type="ChEBI" id="CHEBI:15377"/>
        <dbReference type="ChEBI" id="CHEBI:37721"/>
        <dbReference type="ChEBI" id="CHEBI:43474"/>
        <dbReference type="ChEBI" id="CHEBI:138881"/>
    </reaction>
</comment>
<evidence type="ECO:0000256" key="2">
    <source>
        <dbReference type="ARBA" id="ARBA00001936"/>
    </source>
</evidence>
<evidence type="ECO:0000259" key="8">
    <source>
        <dbReference type="Pfam" id="PF01937"/>
    </source>
</evidence>
<dbReference type="PANTHER" id="PTHR12260:SF6">
    <property type="entry name" value="DAMAGE-CONTROL PHOSPHATASE ARMT1"/>
    <property type="match status" value="1"/>
</dbReference>
<feature type="domain" description="Damage-control phosphatase ARMT1-like metal-binding" evidence="8">
    <location>
        <begin position="54"/>
        <end position="349"/>
    </location>
</feature>
<keyword evidence="6" id="KW-0464">Manganese</keyword>
<accession>A0A1G2CP01</accession>
<proteinExistence type="inferred from homology"/>
<name>A0A1G2CP01_9BACT</name>
<evidence type="ECO:0000256" key="4">
    <source>
        <dbReference type="ARBA" id="ARBA00022723"/>
    </source>
</evidence>
<comment type="cofactor">
    <cofactor evidence="2">
        <name>Mn(2+)</name>
        <dbReference type="ChEBI" id="CHEBI:29035"/>
    </cofactor>
</comment>
<evidence type="ECO:0000256" key="6">
    <source>
        <dbReference type="ARBA" id="ARBA00023211"/>
    </source>
</evidence>
<dbReference type="Pfam" id="PF01937">
    <property type="entry name" value="ARMT1-like_dom"/>
    <property type="match status" value="1"/>
</dbReference>
<evidence type="ECO:0000313" key="9">
    <source>
        <dbReference type="EMBL" id="OGZ02500.1"/>
    </source>
</evidence>
<dbReference type="GO" id="GO:0006974">
    <property type="term" value="P:DNA damage response"/>
    <property type="evidence" value="ECO:0007669"/>
    <property type="project" value="TreeGrafter"/>
</dbReference>
<evidence type="ECO:0000313" key="10">
    <source>
        <dbReference type="Proteomes" id="UP000178599"/>
    </source>
</evidence>
<organism evidence="9 10">
    <name type="scientific">Candidatus Liptonbacteria bacterium RIFOXYB1_FULL_36_10</name>
    <dbReference type="NCBI Taxonomy" id="1798654"/>
    <lineage>
        <taxon>Bacteria</taxon>
        <taxon>Candidatus Liptoniibacteriota</taxon>
    </lineage>
</organism>
<dbReference type="GO" id="GO:0046872">
    <property type="term" value="F:metal ion binding"/>
    <property type="evidence" value="ECO:0007669"/>
    <property type="project" value="UniProtKB-KW"/>
</dbReference>
<evidence type="ECO:0000256" key="5">
    <source>
        <dbReference type="ARBA" id="ARBA00022801"/>
    </source>
</evidence>
<gene>
    <name evidence="9" type="ORF">A2390_02040</name>
</gene>
<dbReference type="PANTHER" id="PTHR12260">
    <property type="entry name" value="DAMAGE-CONTROL PHOSPHATASE ARMT1"/>
    <property type="match status" value="1"/>
</dbReference>
<dbReference type="EMBL" id="MHLE01000030">
    <property type="protein sequence ID" value="OGZ02500.1"/>
    <property type="molecule type" value="Genomic_DNA"/>
</dbReference>
<dbReference type="Proteomes" id="UP000178599">
    <property type="component" value="Unassembled WGS sequence"/>
</dbReference>
<dbReference type="GO" id="GO:0016791">
    <property type="term" value="F:phosphatase activity"/>
    <property type="evidence" value="ECO:0007669"/>
    <property type="project" value="TreeGrafter"/>
</dbReference>
<dbReference type="InterPro" id="IPR002791">
    <property type="entry name" value="ARMT1-like_metal-bd"/>
</dbReference>
<comment type="catalytic activity">
    <reaction evidence="7">
        <text>beta-D-fructose 6-phosphate = dihydroxyacetone + D-glyceraldehyde 3-phosphate</text>
        <dbReference type="Rhea" id="RHEA:28002"/>
        <dbReference type="ChEBI" id="CHEBI:16016"/>
        <dbReference type="ChEBI" id="CHEBI:57634"/>
        <dbReference type="ChEBI" id="CHEBI:59776"/>
    </reaction>
</comment>
<dbReference type="InterPro" id="IPR036075">
    <property type="entry name" value="ARMT-1-like_metal-bd_sf"/>
</dbReference>
<dbReference type="Gene3D" id="3.40.50.10880">
    <property type="entry name" value="Uncharacterised protein PF01937, DUF89, domain 3"/>
    <property type="match status" value="1"/>
</dbReference>
<evidence type="ECO:0000256" key="7">
    <source>
        <dbReference type="ARBA" id="ARBA00048809"/>
    </source>
</evidence>
<dbReference type="AlphaFoldDB" id="A0A1G2CP01"/>
<sequence length="394" mass="46167">MPKRIILSDINSFAVEDLKAQAEKIINVIIKNNSFSLIKKNALLDLQKSILTNSPMDSLDHYNNDTDPWNKIMNMGSDKRFWFDNYHHGLVVSYFHRLILDKIDYFKSGNDPYERIKKQALMEFVENCLPKGRGGDIKIEQILMGMLWGNKTDFVPHTISSEKILLKDDRKLLIEFLFERKPYRIDIIADNIGEELFYDILFINYLFAHDLVKVLRYHVKNYPYNISDATKQDVFWTLNFLAKTNDNSLRNIAENILNLISEKRINIATYPFTTLGFDRGLAMNVVDKQYAGSSLIITKGDFNYRKNIGWYYWNIKNEYKEIISYLKSPLVSFRVIKNEILVGLKNKALIDTLNREDPDWWKKGKGGVIMLAIPKNDNNHLKRNIIEDFWAQTL</sequence>